<protein>
    <recommendedName>
        <fullName evidence="3">Pilin</fullName>
    </recommendedName>
</protein>
<keyword evidence="5" id="KW-0472">Membrane</keyword>
<dbReference type="PANTHER" id="PTHR30093">
    <property type="entry name" value="GENERAL SECRETION PATHWAY PROTEIN G"/>
    <property type="match status" value="1"/>
</dbReference>
<dbReference type="InterPro" id="IPR045584">
    <property type="entry name" value="Pilin-like"/>
</dbReference>
<dbReference type="EMBL" id="JADTXM010000005">
    <property type="protein sequence ID" value="MBH3438836.1"/>
    <property type="molecule type" value="Genomic_DNA"/>
</dbReference>
<dbReference type="Proteomes" id="UP000638986">
    <property type="component" value="Unassembled WGS sequence"/>
</dbReference>
<dbReference type="Pfam" id="PF00114">
    <property type="entry name" value="Pilin"/>
    <property type="match status" value="1"/>
</dbReference>
<dbReference type="InterPro" id="IPR012902">
    <property type="entry name" value="N_methyl_site"/>
</dbReference>
<reference evidence="6 7" key="1">
    <citation type="submission" date="2020-11" db="EMBL/GenBank/DDBJ databases">
        <title>Enhanced detection system for hospital associated transmission using whole genome sequencing surveillance.</title>
        <authorList>
            <person name="Harrison L.H."/>
            <person name="Van Tyne D."/>
            <person name="Marsh J.W."/>
            <person name="Griffith M.P."/>
            <person name="Snyder D.J."/>
            <person name="Cooper V.S."/>
            <person name="Mustapha M."/>
        </authorList>
    </citation>
    <scope>NUCLEOTIDE SEQUENCE [LARGE SCALE GENOMIC DNA]</scope>
    <source>
        <strain evidence="6 7">PSB00013</strain>
    </source>
</reference>
<proteinExistence type="inferred from homology"/>
<dbReference type="PANTHER" id="PTHR30093:SF34">
    <property type="entry name" value="PREPILIN PEPTIDASE-DEPENDENT PROTEIN D"/>
    <property type="match status" value="1"/>
</dbReference>
<dbReference type="Pfam" id="PF07963">
    <property type="entry name" value="N_methyl"/>
    <property type="match status" value="1"/>
</dbReference>
<gene>
    <name evidence="6" type="ORF">I5Q09_09065</name>
</gene>
<evidence type="ECO:0000313" key="6">
    <source>
        <dbReference type="EMBL" id="MBH3438836.1"/>
    </source>
</evidence>
<evidence type="ECO:0000256" key="3">
    <source>
        <dbReference type="ARBA" id="ARBA00029638"/>
    </source>
</evidence>
<keyword evidence="5" id="KW-1133">Transmembrane helix</keyword>
<comment type="caution">
    <text evidence="6">The sequence shown here is derived from an EMBL/GenBank/DDBJ whole genome shotgun (WGS) entry which is preliminary data.</text>
</comment>
<name>A0ABS0MQC8_PSELU</name>
<evidence type="ECO:0000313" key="7">
    <source>
        <dbReference type="Proteomes" id="UP000638986"/>
    </source>
</evidence>
<dbReference type="RefSeq" id="WP_197872016.1">
    <property type="nucleotide sequence ID" value="NZ_JADTXM010000005.1"/>
</dbReference>
<sequence>MKAQKGFTLIELMIVVAIIGILAAIALPAYQDYTVRARVSEGLTLAASAKTLVAENASNGAADFSQGWNAVPETKNVKSLEVSKDGVIKVTYQAAAQSAIISLTPYDGASTAADGKAGTALAAGKVPASVITWKCAVSDKKFNKYAPSECRISEA</sequence>
<dbReference type="PROSITE" id="PS00409">
    <property type="entry name" value="PROKAR_NTER_METHYL"/>
    <property type="match status" value="1"/>
</dbReference>
<dbReference type="SUPFAM" id="SSF54523">
    <property type="entry name" value="Pili subunits"/>
    <property type="match status" value="1"/>
</dbReference>
<keyword evidence="5" id="KW-0812">Transmembrane</keyword>
<keyword evidence="4" id="KW-0281">Fimbrium</keyword>
<comment type="similarity">
    <text evidence="1 4">Belongs to the N-Me-Phe pilin family.</text>
</comment>
<evidence type="ECO:0000256" key="1">
    <source>
        <dbReference type="ARBA" id="ARBA00005233"/>
    </source>
</evidence>
<evidence type="ECO:0000256" key="2">
    <source>
        <dbReference type="ARBA" id="ARBA00022481"/>
    </source>
</evidence>
<dbReference type="NCBIfam" id="TIGR02532">
    <property type="entry name" value="IV_pilin_GFxxxE"/>
    <property type="match status" value="1"/>
</dbReference>
<dbReference type="Gene3D" id="3.30.700.10">
    <property type="entry name" value="Glycoprotein, Type 4 Pilin"/>
    <property type="match status" value="1"/>
</dbReference>
<feature type="transmembrane region" description="Helical" evidence="5">
    <location>
        <begin position="12"/>
        <end position="30"/>
    </location>
</feature>
<evidence type="ECO:0000256" key="4">
    <source>
        <dbReference type="RuleBase" id="RU000389"/>
    </source>
</evidence>
<accession>A0ABS0MQC8</accession>
<keyword evidence="2" id="KW-0488">Methylation</keyword>
<organism evidence="6 7">
    <name type="scientific">Pseudomonas luteola</name>
    <dbReference type="NCBI Taxonomy" id="47886"/>
    <lineage>
        <taxon>Bacteria</taxon>
        <taxon>Pseudomonadati</taxon>
        <taxon>Pseudomonadota</taxon>
        <taxon>Gammaproteobacteria</taxon>
        <taxon>Pseudomonadales</taxon>
        <taxon>Pseudomonadaceae</taxon>
        <taxon>Pseudomonas</taxon>
    </lineage>
</organism>
<evidence type="ECO:0000256" key="5">
    <source>
        <dbReference type="SAM" id="Phobius"/>
    </source>
</evidence>
<dbReference type="InterPro" id="IPR001082">
    <property type="entry name" value="Pilin"/>
</dbReference>